<accession>A0A2V3PKI4</accession>
<dbReference type="AlphaFoldDB" id="A0A2V3PKI4"/>
<proteinExistence type="predicted"/>
<comment type="caution">
    <text evidence="1">The sequence shown here is derived from an EMBL/GenBank/DDBJ whole genome shotgun (WGS) entry which is preliminary data.</text>
</comment>
<name>A0A2V3PKI4_9BACT</name>
<reference evidence="1 2" key="1">
    <citation type="submission" date="2018-03" db="EMBL/GenBank/DDBJ databases">
        <title>Genomic Encyclopedia of Archaeal and Bacterial Type Strains, Phase II (KMG-II): from individual species to whole genera.</title>
        <authorList>
            <person name="Goeker M."/>
        </authorList>
    </citation>
    <scope>NUCLEOTIDE SEQUENCE [LARGE SCALE GENOMIC DNA]</scope>
    <source>
        <strain evidence="1 2">DSM 100214</strain>
    </source>
</reference>
<sequence length="63" mass="7682">MNSKFIPVHLQILQLTKLIIVLTKMFRSVRSFMMVYNHPFYLDIFTGVFFRLSFDKDIQYFIE</sequence>
<protein>
    <submittedName>
        <fullName evidence="1">Uncharacterized protein</fullName>
    </submittedName>
</protein>
<gene>
    <name evidence="1" type="ORF">CLV62_12258</name>
</gene>
<dbReference type="Proteomes" id="UP000247973">
    <property type="component" value="Unassembled WGS sequence"/>
</dbReference>
<evidence type="ECO:0000313" key="1">
    <source>
        <dbReference type="EMBL" id="PXV62103.1"/>
    </source>
</evidence>
<keyword evidence="2" id="KW-1185">Reference proteome</keyword>
<evidence type="ECO:0000313" key="2">
    <source>
        <dbReference type="Proteomes" id="UP000247973"/>
    </source>
</evidence>
<organism evidence="1 2">
    <name type="scientific">Dysgonomonas alginatilytica</name>
    <dbReference type="NCBI Taxonomy" id="1605892"/>
    <lineage>
        <taxon>Bacteria</taxon>
        <taxon>Pseudomonadati</taxon>
        <taxon>Bacteroidota</taxon>
        <taxon>Bacteroidia</taxon>
        <taxon>Bacteroidales</taxon>
        <taxon>Dysgonomonadaceae</taxon>
        <taxon>Dysgonomonas</taxon>
    </lineage>
</organism>
<dbReference type="EMBL" id="QICL01000022">
    <property type="protein sequence ID" value="PXV62103.1"/>
    <property type="molecule type" value="Genomic_DNA"/>
</dbReference>